<dbReference type="AlphaFoldDB" id="A0AAV7MG17"/>
<feature type="compositionally biased region" description="Basic and acidic residues" evidence="1">
    <location>
        <begin position="33"/>
        <end position="51"/>
    </location>
</feature>
<feature type="compositionally biased region" description="Basic and acidic residues" evidence="1">
    <location>
        <begin position="61"/>
        <end position="72"/>
    </location>
</feature>
<evidence type="ECO:0000313" key="2">
    <source>
        <dbReference type="EMBL" id="KAJ1099110.1"/>
    </source>
</evidence>
<keyword evidence="3" id="KW-1185">Reference proteome</keyword>
<evidence type="ECO:0000313" key="3">
    <source>
        <dbReference type="Proteomes" id="UP001066276"/>
    </source>
</evidence>
<accession>A0AAV7MG17</accession>
<reference evidence="2" key="1">
    <citation type="journal article" date="2022" name="bioRxiv">
        <title>Sequencing and chromosome-scale assembly of the giantPleurodeles waltlgenome.</title>
        <authorList>
            <person name="Brown T."/>
            <person name="Elewa A."/>
            <person name="Iarovenko S."/>
            <person name="Subramanian E."/>
            <person name="Araus A.J."/>
            <person name="Petzold A."/>
            <person name="Susuki M."/>
            <person name="Suzuki K.-i.T."/>
            <person name="Hayashi T."/>
            <person name="Toyoda A."/>
            <person name="Oliveira C."/>
            <person name="Osipova E."/>
            <person name="Leigh N.D."/>
            <person name="Simon A."/>
            <person name="Yun M.H."/>
        </authorList>
    </citation>
    <scope>NUCLEOTIDE SEQUENCE</scope>
    <source>
        <strain evidence="2">20211129_DDA</strain>
        <tissue evidence="2">Liver</tissue>
    </source>
</reference>
<dbReference type="EMBL" id="JANPWB010000014">
    <property type="protein sequence ID" value="KAJ1099110.1"/>
    <property type="molecule type" value="Genomic_DNA"/>
</dbReference>
<comment type="caution">
    <text evidence="2">The sequence shown here is derived from an EMBL/GenBank/DDBJ whole genome shotgun (WGS) entry which is preliminary data.</text>
</comment>
<dbReference type="Proteomes" id="UP001066276">
    <property type="component" value="Chromosome 10"/>
</dbReference>
<protein>
    <submittedName>
        <fullName evidence="2">Uncharacterized protein</fullName>
    </submittedName>
</protein>
<gene>
    <name evidence="2" type="ORF">NDU88_004214</name>
</gene>
<proteinExistence type="predicted"/>
<sequence length="72" mass="8281">MFETPRGTLTRITEAHMEERAYIIRPEQLPELLEEKKRETRGDGKKNRKEETIEDPGEAGPCRDEAGPERAS</sequence>
<name>A0AAV7MG17_PLEWA</name>
<organism evidence="2 3">
    <name type="scientific">Pleurodeles waltl</name>
    <name type="common">Iberian ribbed newt</name>
    <dbReference type="NCBI Taxonomy" id="8319"/>
    <lineage>
        <taxon>Eukaryota</taxon>
        <taxon>Metazoa</taxon>
        <taxon>Chordata</taxon>
        <taxon>Craniata</taxon>
        <taxon>Vertebrata</taxon>
        <taxon>Euteleostomi</taxon>
        <taxon>Amphibia</taxon>
        <taxon>Batrachia</taxon>
        <taxon>Caudata</taxon>
        <taxon>Salamandroidea</taxon>
        <taxon>Salamandridae</taxon>
        <taxon>Pleurodelinae</taxon>
        <taxon>Pleurodeles</taxon>
    </lineage>
</organism>
<feature type="region of interest" description="Disordered" evidence="1">
    <location>
        <begin position="23"/>
        <end position="72"/>
    </location>
</feature>
<evidence type="ECO:0000256" key="1">
    <source>
        <dbReference type="SAM" id="MobiDB-lite"/>
    </source>
</evidence>